<feature type="domain" description="Trimeric autotransporter adhesin YadA-like head" evidence="2">
    <location>
        <begin position="330"/>
        <end position="354"/>
    </location>
</feature>
<gene>
    <name evidence="4" type="ORF">ALP97_05211</name>
</gene>
<evidence type="ECO:0008006" key="6">
    <source>
        <dbReference type="Google" id="ProtNLM"/>
    </source>
</evidence>
<dbReference type="InterPro" id="IPR011049">
    <property type="entry name" value="Serralysin-like_metalloprot_C"/>
</dbReference>
<dbReference type="SUPFAM" id="SSF101967">
    <property type="entry name" value="Adhesin YadA, collagen-binding domain"/>
    <property type="match status" value="1"/>
</dbReference>
<dbReference type="Pfam" id="PF05662">
    <property type="entry name" value="YadA_stalk"/>
    <property type="match status" value="2"/>
</dbReference>
<evidence type="ECO:0000259" key="2">
    <source>
        <dbReference type="Pfam" id="PF05658"/>
    </source>
</evidence>
<dbReference type="Gene3D" id="1.20.5.170">
    <property type="match status" value="2"/>
</dbReference>
<dbReference type="InterPro" id="IPR008640">
    <property type="entry name" value="Adhesin_Head_dom"/>
</dbReference>
<dbReference type="EMBL" id="RBRL01000164">
    <property type="protein sequence ID" value="RMQ89392.1"/>
    <property type="molecule type" value="Genomic_DNA"/>
</dbReference>
<keyword evidence="1" id="KW-1133">Transmembrane helix</keyword>
<dbReference type="GO" id="GO:0019867">
    <property type="term" value="C:outer membrane"/>
    <property type="evidence" value="ECO:0007669"/>
    <property type="project" value="InterPro"/>
</dbReference>
<protein>
    <recommendedName>
        <fullName evidence="6">Head domain of trimeric autotransporter adhesin</fullName>
    </recommendedName>
</protein>
<feature type="domain" description="Trimeric autotransporter adhesin YadA-like stalk" evidence="3">
    <location>
        <begin position="545"/>
        <end position="588"/>
    </location>
</feature>
<dbReference type="InterPro" id="IPR008635">
    <property type="entry name" value="Coiled_stalk_dom"/>
</dbReference>
<feature type="domain" description="Trimeric autotransporter adhesin YadA-like head" evidence="2">
    <location>
        <begin position="280"/>
        <end position="305"/>
    </location>
</feature>
<feature type="domain" description="Trimeric autotransporter adhesin YadA-like head" evidence="2">
    <location>
        <begin position="207"/>
        <end position="230"/>
    </location>
</feature>
<feature type="transmembrane region" description="Helical" evidence="1">
    <location>
        <begin position="35"/>
        <end position="58"/>
    </location>
</feature>
<organism evidence="4 5">
    <name type="scientific">Pseudomonas salomonii</name>
    <dbReference type="NCBI Taxonomy" id="191391"/>
    <lineage>
        <taxon>Bacteria</taxon>
        <taxon>Pseudomonadati</taxon>
        <taxon>Pseudomonadota</taxon>
        <taxon>Gammaproteobacteria</taxon>
        <taxon>Pseudomonadales</taxon>
        <taxon>Pseudomonadaceae</taxon>
        <taxon>Pseudomonas</taxon>
    </lineage>
</organism>
<evidence type="ECO:0000259" key="3">
    <source>
        <dbReference type="Pfam" id="PF05662"/>
    </source>
</evidence>
<evidence type="ECO:0000313" key="5">
    <source>
        <dbReference type="Proteomes" id="UP000277179"/>
    </source>
</evidence>
<feature type="domain" description="Trimeric autotransporter adhesin YadA-like head" evidence="2">
    <location>
        <begin position="183"/>
        <end position="198"/>
    </location>
</feature>
<evidence type="ECO:0000256" key="1">
    <source>
        <dbReference type="SAM" id="Phobius"/>
    </source>
</evidence>
<dbReference type="Pfam" id="PF05658">
    <property type="entry name" value="YadA_head"/>
    <property type="match status" value="6"/>
</dbReference>
<name>A0A3M4QG72_9PSED</name>
<dbReference type="Gene3D" id="2.150.10.10">
    <property type="entry name" value="Serralysin-like metalloprotease, C-terminal"/>
    <property type="match status" value="3"/>
</dbReference>
<dbReference type="Proteomes" id="UP000277179">
    <property type="component" value="Unassembled WGS sequence"/>
</dbReference>
<feature type="domain" description="Trimeric autotransporter adhesin YadA-like head" evidence="2">
    <location>
        <begin position="145"/>
        <end position="168"/>
    </location>
</feature>
<comment type="caution">
    <text evidence="4">The sequence shown here is derived from an EMBL/GenBank/DDBJ whole genome shotgun (WGS) entry which is preliminary data.</text>
</comment>
<sequence length="614" mass="57656">MKMKKKKPFVVSIESSFLAPFSDEKSNGEMLHKEYVVATSVLAFIVVGAFQVATAATYNSGSTCVNTNSQKIGQVAVSGTTSNPVDGSGAATWSNVVGCNSSGNLQDAVSIFGTFAQGTAEGSAAFGFYSLAGKWASAFGLSSTATAIGSTALGFGARALGTSAVAIGGAGGDGTTALTAANSTTAQGVGSVAIGSNSVRGAQTNAADAIAIGGQSSALATSGIALGRGATVNGAFGVAQGDGVTSGATGRNVAIGSTGTTANSTTANGGAVAIGRGQFATGDGAVAIGDPNTANGTGTVAMGANNTAAGNTAGTSAANGAVALGNGNSAIGQGSVALGNTSTAQAAGGIALGDTARSLGGNGTAIGSGATANNASDVALGAGSTTAAPSTGTTALYGATASGIAKAASGTASVGTAGNERQIQNVAAGTISGTSTDAVNGSQLNSVSTGVNALGNSTATTLGAGATYSSTTGAISGFSQPVNTVSTTGALGATTQQTTVGGALTALNTSVGNNANIAVKYDAVGGNTVTLGATGGAGAPAGGVRVTNVTPATLSATSTDAVNGSQLFTTNQNVAGNTTAINSINNGAGIKYFHTNSTLADSTATGTNSVVVGP</sequence>
<keyword evidence="1" id="KW-0472">Membrane</keyword>
<reference evidence="4 5" key="1">
    <citation type="submission" date="2018-08" db="EMBL/GenBank/DDBJ databases">
        <title>Recombination of ecologically and evolutionarily significant loci maintains genetic cohesion in the Pseudomonas syringae species complex.</title>
        <authorList>
            <person name="Dillon M."/>
            <person name="Thakur S."/>
            <person name="Almeida R.N.D."/>
            <person name="Weir B.S."/>
            <person name="Guttman D.S."/>
        </authorList>
    </citation>
    <scope>NUCLEOTIDE SEQUENCE [LARGE SCALE GENOMIC DNA]</scope>
    <source>
        <strain evidence="4 5">ICMP 11288</strain>
    </source>
</reference>
<keyword evidence="1" id="KW-0812">Transmembrane</keyword>
<evidence type="ECO:0000313" key="4">
    <source>
        <dbReference type="EMBL" id="RMQ89392.1"/>
    </source>
</evidence>
<feature type="domain" description="Trimeric autotransporter adhesin YadA-like stalk" evidence="3">
    <location>
        <begin position="422"/>
        <end position="463"/>
    </location>
</feature>
<feature type="non-terminal residue" evidence="4">
    <location>
        <position position="614"/>
    </location>
</feature>
<feature type="domain" description="Trimeric autotransporter adhesin YadA-like head" evidence="2">
    <location>
        <begin position="360"/>
        <end position="384"/>
    </location>
</feature>
<dbReference type="AlphaFoldDB" id="A0A3M4QG72"/>
<accession>A0A3M4QG72</accession>
<proteinExistence type="predicted"/>